<dbReference type="EMBL" id="CAUOFW020000225">
    <property type="protein sequence ID" value="CAK9133878.1"/>
    <property type="molecule type" value="Genomic_DNA"/>
</dbReference>
<dbReference type="AlphaFoldDB" id="A0ABC8QMI6"/>
<evidence type="ECO:0000313" key="2">
    <source>
        <dbReference type="Proteomes" id="UP001642360"/>
    </source>
</evidence>
<name>A0ABC8QMI6_9AQUA</name>
<reference evidence="1 2" key="1">
    <citation type="submission" date="2024-02" db="EMBL/GenBank/DDBJ databases">
        <authorList>
            <person name="Vignale AGUSTIN F."/>
            <person name="Sosa J E."/>
            <person name="Modenutti C."/>
        </authorList>
    </citation>
    <scope>NUCLEOTIDE SEQUENCE [LARGE SCALE GENOMIC DNA]</scope>
</reference>
<sequence>MAKVVQGHRRFEGFRKTVNPDRLNFVRLIDLLDEGAISWEEYALEVKKSHTNRLGAPYLRQVGEMPRLEENFCANPFPGSVCNRSQEQISSLQLDRRPSLR</sequence>
<proteinExistence type="predicted"/>
<dbReference type="PANTHER" id="PTHR31741">
    <property type="entry name" value="OS02G0726500 PROTEIN-RELATED"/>
    <property type="match status" value="1"/>
</dbReference>
<comment type="caution">
    <text evidence="1">The sequence shown here is derived from an EMBL/GenBank/DDBJ whole genome shotgun (WGS) entry which is preliminary data.</text>
</comment>
<accession>A0ABC8QMI6</accession>
<feature type="non-terminal residue" evidence="1">
    <location>
        <position position="101"/>
    </location>
</feature>
<dbReference type="PANTHER" id="PTHR31741:SF4">
    <property type="entry name" value="O-FUCOSYLTRANSFERASE 28"/>
    <property type="match status" value="1"/>
</dbReference>
<keyword evidence="2" id="KW-1185">Reference proteome</keyword>
<dbReference type="Proteomes" id="UP001642360">
    <property type="component" value="Unassembled WGS sequence"/>
</dbReference>
<gene>
    <name evidence="1" type="ORF">ILEXP_LOCUS805</name>
</gene>
<organism evidence="1 2">
    <name type="scientific">Ilex paraguariensis</name>
    <name type="common">yerba mate</name>
    <dbReference type="NCBI Taxonomy" id="185542"/>
    <lineage>
        <taxon>Eukaryota</taxon>
        <taxon>Viridiplantae</taxon>
        <taxon>Streptophyta</taxon>
        <taxon>Embryophyta</taxon>
        <taxon>Tracheophyta</taxon>
        <taxon>Spermatophyta</taxon>
        <taxon>Magnoliopsida</taxon>
        <taxon>eudicotyledons</taxon>
        <taxon>Gunneridae</taxon>
        <taxon>Pentapetalae</taxon>
        <taxon>asterids</taxon>
        <taxon>campanulids</taxon>
        <taxon>Aquifoliales</taxon>
        <taxon>Aquifoliaceae</taxon>
        <taxon>Ilex</taxon>
    </lineage>
</organism>
<protein>
    <submittedName>
        <fullName evidence="1">Uncharacterized protein</fullName>
    </submittedName>
</protein>
<evidence type="ECO:0000313" key="1">
    <source>
        <dbReference type="EMBL" id="CAK9133878.1"/>
    </source>
</evidence>